<sequence>MAPHSSKKTVPVTGVVTAAPTRFGSKHVRFDQTLHVPSSGRSHHSSSGTHHSTTGGRSGTHHSQSGGSRSGHHSGSASGSHHVAAGSFRPDASSKRPTGAIHPTSSSSHRGELESRTGAMAQSNGGGSLRQPSTHRSYQPSSTRGRSQRHHASIWHDRSTAISTDCQYGK</sequence>
<evidence type="ECO:0000313" key="3">
    <source>
        <dbReference type="Proteomes" id="UP000799424"/>
    </source>
</evidence>
<feature type="compositionally biased region" description="Polar residues" evidence="1">
    <location>
        <begin position="130"/>
        <end position="145"/>
    </location>
</feature>
<gene>
    <name evidence="2" type="ORF">CC86DRAFT_384401</name>
</gene>
<feature type="compositionally biased region" description="Low complexity" evidence="1">
    <location>
        <begin position="9"/>
        <end position="21"/>
    </location>
</feature>
<feature type="compositionally biased region" description="Low complexity" evidence="1">
    <location>
        <begin position="45"/>
        <end position="87"/>
    </location>
</feature>
<evidence type="ECO:0000313" key="2">
    <source>
        <dbReference type="EMBL" id="KAF2823867.1"/>
    </source>
</evidence>
<keyword evidence="3" id="KW-1185">Reference proteome</keyword>
<feature type="compositionally biased region" description="Polar residues" evidence="1">
    <location>
        <begin position="160"/>
        <end position="170"/>
    </location>
</feature>
<dbReference type="EMBL" id="MU006231">
    <property type="protein sequence ID" value="KAF2823867.1"/>
    <property type="molecule type" value="Genomic_DNA"/>
</dbReference>
<protein>
    <submittedName>
        <fullName evidence="2">Uncharacterized protein</fullName>
    </submittedName>
</protein>
<dbReference type="Proteomes" id="UP000799424">
    <property type="component" value="Unassembled WGS sequence"/>
</dbReference>
<feature type="region of interest" description="Disordered" evidence="1">
    <location>
        <begin position="1"/>
        <end position="170"/>
    </location>
</feature>
<proteinExistence type="predicted"/>
<name>A0A6A6ZU54_9PLEO</name>
<dbReference type="AlphaFoldDB" id="A0A6A6ZU54"/>
<organism evidence="2 3">
    <name type="scientific">Ophiobolus disseminans</name>
    <dbReference type="NCBI Taxonomy" id="1469910"/>
    <lineage>
        <taxon>Eukaryota</taxon>
        <taxon>Fungi</taxon>
        <taxon>Dikarya</taxon>
        <taxon>Ascomycota</taxon>
        <taxon>Pezizomycotina</taxon>
        <taxon>Dothideomycetes</taxon>
        <taxon>Pleosporomycetidae</taxon>
        <taxon>Pleosporales</taxon>
        <taxon>Pleosporineae</taxon>
        <taxon>Phaeosphaeriaceae</taxon>
        <taxon>Ophiobolus</taxon>
    </lineage>
</organism>
<evidence type="ECO:0000256" key="1">
    <source>
        <dbReference type="SAM" id="MobiDB-lite"/>
    </source>
</evidence>
<reference evidence="2" key="1">
    <citation type="journal article" date="2020" name="Stud. Mycol.">
        <title>101 Dothideomycetes genomes: a test case for predicting lifestyles and emergence of pathogens.</title>
        <authorList>
            <person name="Haridas S."/>
            <person name="Albert R."/>
            <person name="Binder M."/>
            <person name="Bloem J."/>
            <person name="Labutti K."/>
            <person name="Salamov A."/>
            <person name="Andreopoulos B."/>
            <person name="Baker S."/>
            <person name="Barry K."/>
            <person name="Bills G."/>
            <person name="Bluhm B."/>
            <person name="Cannon C."/>
            <person name="Castanera R."/>
            <person name="Culley D."/>
            <person name="Daum C."/>
            <person name="Ezra D."/>
            <person name="Gonzalez J."/>
            <person name="Henrissat B."/>
            <person name="Kuo A."/>
            <person name="Liang C."/>
            <person name="Lipzen A."/>
            <person name="Lutzoni F."/>
            <person name="Magnuson J."/>
            <person name="Mondo S."/>
            <person name="Nolan M."/>
            <person name="Ohm R."/>
            <person name="Pangilinan J."/>
            <person name="Park H.-J."/>
            <person name="Ramirez L."/>
            <person name="Alfaro M."/>
            <person name="Sun H."/>
            <person name="Tritt A."/>
            <person name="Yoshinaga Y."/>
            <person name="Zwiers L.-H."/>
            <person name="Turgeon B."/>
            <person name="Goodwin S."/>
            <person name="Spatafora J."/>
            <person name="Crous P."/>
            <person name="Grigoriev I."/>
        </authorList>
    </citation>
    <scope>NUCLEOTIDE SEQUENCE</scope>
    <source>
        <strain evidence="2">CBS 113818</strain>
    </source>
</reference>
<accession>A0A6A6ZU54</accession>